<proteinExistence type="inferred from homology"/>
<dbReference type="PANTHER" id="PTHR45718:SF6">
    <property type="entry name" value="ZINC FINGER PROTEIN GLI2"/>
    <property type="match status" value="1"/>
</dbReference>
<dbReference type="Pfam" id="PF00096">
    <property type="entry name" value="zf-C2H2"/>
    <property type="match status" value="3"/>
</dbReference>
<evidence type="ECO:0000256" key="2">
    <source>
        <dbReference type="ARBA" id="ARBA00010831"/>
    </source>
</evidence>
<dbReference type="SMART" id="SM00355">
    <property type="entry name" value="ZnF_C2H2"/>
    <property type="match status" value="5"/>
</dbReference>
<accession>A0A3P9LUK9</accession>
<feature type="compositionally biased region" description="Low complexity" evidence="12">
    <location>
        <begin position="598"/>
        <end position="612"/>
    </location>
</feature>
<dbReference type="GO" id="GO:0000977">
    <property type="term" value="F:RNA polymerase II transcription regulatory region sequence-specific DNA binding"/>
    <property type="evidence" value="ECO:0007669"/>
    <property type="project" value="InterPro"/>
</dbReference>
<comment type="subcellular location">
    <subcellularLocation>
        <location evidence="1">Nucleus</location>
    </subcellularLocation>
</comment>
<comment type="similarity">
    <text evidence="2">Belongs to the GLI C2H2-type zinc-finger protein family.</text>
</comment>
<reference evidence="14" key="3">
    <citation type="submission" date="2025-08" db="UniProtKB">
        <authorList>
            <consortium name="Ensembl"/>
        </authorList>
    </citation>
    <scope>IDENTIFICATION</scope>
    <source>
        <strain evidence="14">HNI</strain>
    </source>
</reference>
<evidence type="ECO:0000256" key="1">
    <source>
        <dbReference type="ARBA" id="ARBA00004123"/>
    </source>
</evidence>
<dbReference type="InterPro" id="IPR013087">
    <property type="entry name" value="Znf_C2H2_type"/>
</dbReference>
<evidence type="ECO:0000256" key="7">
    <source>
        <dbReference type="ARBA" id="ARBA00023015"/>
    </source>
</evidence>
<feature type="compositionally biased region" description="Basic and acidic residues" evidence="12">
    <location>
        <begin position="552"/>
        <end position="578"/>
    </location>
</feature>
<dbReference type="GO" id="GO:0005634">
    <property type="term" value="C:nucleus"/>
    <property type="evidence" value="ECO:0007669"/>
    <property type="project" value="UniProtKB-SubCell"/>
</dbReference>
<dbReference type="PROSITE" id="PS50157">
    <property type="entry name" value="ZINC_FINGER_C2H2_2"/>
    <property type="match status" value="4"/>
</dbReference>
<dbReference type="AlphaFoldDB" id="A0A3P9LUK9"/>
<name>A0A3P9LUK9_ORYLA</name>
<keyword evidence="3" id="KW-0479">Metal-binding</keyword>
<evidence type="ECO:0000313" key="14">
    <source>
        <dbReference type="Ensembl" id="ENSORLP00020024387.1"/>
    </source>
</evidence>
<feature type="region of interest" description="Disordered" evidence="12">
    <location>
        <begin position="691"/>
        <end position="718"/>
    </location>
</feature>
<evidence type="ECO:0000256" key="5">
    <source>
        <dbReference type="ARBA" id="ARBA00022771"/>
    </source>
</evidence>
<keyword evidence="7" id="KW-0805">Transcription regulation</keyword>
<dbReference type="FunFam" id="3.30.160.60:FF:000048">
    <property type="entry name" value="GLI family zinc finger 3"/>
    <property type="match status" value="1"/>
</dbReference>
<reference evidence="14 15" key="2">
    <citation type="submission" date="2017-04" db="EMBL/GenBank/DDBJ databases">
        <title>CpG methylation of centromeres and impact of large insertions on vertebrate speciation.</title>
        <authorList>
            <person name="Ichikawa K."/>
            <person name="Yoshimura J."/>
            <person name="Morishita S."/>
        </authorList>
    </citation>
    <scope>NUCLEOTIDE SEQUENCE</scope>
    <source>
        <strain evidence="14 15">HNI</strain>
    </source>
</reference>
<evidence type="ECO:0000256" key="9">
    <source>
        <dbReference type="ARBA" id="ARBA00023163"/>
    </source>
</evidence>
<evidence type="ECO:0000259" key="13">
    <source>
        <dbReference type="PROSITE" id="PS50157"/>
    </source>
</evidence>
<protein>
    <submittedName>
        <fullName evidence="14">GLI family zinc finger 2b</fullName>
    </submittedName>
</protein>
<keyword evidence="4" id="KW-0677">Repeat</keyword>
<dbReference type="FunFam" id="3.30.160.60:FF:000031">
    <property type="entry name" value="GLI family zinc finger 3"/>
    <property type="match status" value="1"/>
</dbReference>
<dbReference type="SUPFAM" id="SSF57667">
    <property type="entry name" value="beta-beta-alpha zinc fingers"/>
    <property type="match status" value="3"/>
</dbReference>
<feature type="region of interest" description="Disordered" evidence="12">
    <location>
        <begin position="517"/>
        <end position="578"/>
    </location>
</feature>
<keyword evidence="9" id="KW-0804">Transcription</keyword>
<feature type="compositionally biased region" description="Basic and acidic residues" evidence="12">
    <location>
        <begin position="529"/>
        <end position="543"/>
    </location>
</feature>
<dbReference type="Proteomes" id="UP000265180">
    <property type="component" value="Chromosome 2"/>
</dbReference>
<sequence>MFPSSVWICAPPLVSTCGVTPHHLFPTFHTPIPIDMRHHEGRYHYEPHALHPISAGLSGTPVISDLSLIRLSPAAMATGDSPFSPPHPYVSPHVEHYLRSVHGSPTLSMISAARGLSPAELAHDHLKDRGLFGLPPPPAPPPPPGASAAEYYHLMASHRSPYSELLAQGATGGAHLSDYISPIDVSRFSSPRVTPRISRKRALSISPLSDASIDLQTMIRTSPNSLVAYINNSRSSSAASSSYGHLSVGGLSPTFPFPHHINPMAYQQLLSQQRGLSAFGHTPPLMQPPCALLCQEYGNLNLKTLSNRVYSFAQNPGGDPAVSSTGEPMIHKRSKVKLEAEGLRPSSPHSPQSSLLDLKEDVDRDEYKQEPEAVYETNCHWEGCSKEYDTQDQLVHHINNDHIHGEKKEFVCRWEDCSREQKPFKAQYMLVVHMRRHTGEKPHKCTFEGCAKAYSRLENLKTHLRSHTGEKPYVCEHEGCNKAFSNASDRAKHQNRTHSNEKPYVCKIPGCTKRYTDPSSLRKHVKTVHGPEAHVTKKQRSDLPPRPPAPRENGENEMSGREMLPKEDKVSDHSSPRGVEDYLHVKSIKTENSVMHQPSPGSQSSCSSEPSPLGTNHDSGVETAAHSGGSLGELSPLDDLPFVESLGLEDFAGGGAATVGLHLRKQLGMSQHLQHLKKETLRTVRESCRWASKPTPPILNSKLPPIPAGGECSSRVRS</sequence>
<dbReference type="InterPro" id="IPR056436">
    <property type="entry name" value="Znf-C2H2_ZIC1-5/GLI1-3-like"/>
</dbReference>
<dbReference type="FunFam" id="3.30.160.60:FF:000036">
    <property type="entry name" value="GLI family zinc finger 3"/>
    <property type="match status" value="1"/>
</dbReference>
<reference evidence="14" key="4">
    <citation type="submission" date="2025-09" db="UniProtKB">
        <authorList>
            <consortium name="Ensembl"/>
        </authorList>
    </citation>
    <scope>IDENTIFICATION</scope>
    <source>
        <strain evidence="14">HNI</strain>
    </source>
</reference>
<evidence type="ECO:0000256" key="6">
    <source>
        <dbReference type="ARBA" id="ARBA00022833"/>
    </source>
</evidence>
<dbReference type="Gene3D" id="3.30.160.60">
    <property type="entry name" value="Classic Zinc Finger"/>
    <property type="match status" value="5"/>
</dbReference>
<dbReference type="FunFam" id="3.30.160.60:FF:000068">
    <property type="entry name" value="GLI family zinc finger 3"/>
    <property type="match status" value="1"/>
</dbReference>
<dbReference type="FunFam" id="3.30.160.60:FF:000019">
    <property type="entry name" value="GLI family zinc finger 3"/>
    <property type="match status" value="1"/>
</dbReference>
<evidence type="ECO:0000313" key="15">
    <source>
        <dbReference type="Proteomes" id="UP000265180"/>
    </source>
</evidence>
<feature type="domain" description="C2H2-type" evidence="13">
    <location>
        <begin position="473"/>
        <end position="503"/>
    </location>
</feature>
<evidence type="ECO:0000256" key="12">
    <source>
        <dbReference type="SAM" id="MobiDB-lite"/>
    </source>
</evidence>
<dbReference type="GO" id="GO:0006357">
    <property type="term" value="P:regulation of transcription by RNA polymerase II"/>
    <property type="evidence" value="ECO:0007669"/>
    <property type="project" value="InterPro"/>
</dbReference>
<feature type="domain" description="C2H2-type" evidence="13">
    <location>
        <begin position="443"/>
        <end position="472"/>
    </location>
</feature>
<evidence type="ECO:0000256" key="10">
    <source>
        <dbReference type="ARBA" id="ARBA00023242"/>
    </source>
</evidence>
<dbReference type="InterPro" id="IPR036236">
    <property type="entry name" value="Znf_C2H2_sf"/>
</dbReference>
<keyword evidence="5 11" id="KW-0863">Zinc-finger</keyword>
<evidence type="ECO:0000256" key="3">
    <source>
        <dbReference type="ARBA" id="ARBA00022723"/>
    </source>
</evidence>
<reference key="1">
    <citation type="journal article" date="2007" name="Nature">
        <title>The medaka draft genome and insights into vertebrate genome evolution.</title>
        <authorList>
            <person name="Kasahara M."/>
            <person name="Naruse K."/>
            <person name="Sasaki S."/>
            <person name="Nakatani Y."/>
            <person name="Qu W."/>
            <person name="Ahsan B."/>
            <person name="Yamada T."/>
            <person name="Nagayasu Y."/>
            <person name="Doi K."/>
            <person name="Kasai Y."/>
            <person name="Jindo T."/>
            <person name="Kobayashi D."/>
            <person name="Shimada A."/>
            <person name="Toyoda A."/>
            <person name="Kuroki Y."/>
            <person name="Fujiyama A."/>
            <person name="Sasaki T."/>
            <person name="Shimizu A."/>
            <person name="Asakawa S."/>
            <person name="Shimizu N."/>
            <person name="Hashimoto S."/>
            <person name="Yang J."/>
            <person name="Lee Y."/>
            <person name="Matsushima K."/>
            <person name="Sugano S."/>
            <person name="Sakaizumi M."/>
            <person name="Narita T."/>
            <person name="Ohishi K."/>
            <person name="Haga S."/>
            <person name="Ohta F."/>
            <person name="Nomoto H."/>
            <person name="Nogata K."/>
            <person name="Morishita T."/>
            <person name="Endo T."/>
            <person name="Shin-I T."/>
            <person name="Takeda H."/>
            <person name="Morishita S."/>
            <person name="Kohara Y."/>
        </authorList>
    </citation>
    <scope>NUCLEOTIDE SEQUENCE [LARGE SCALE GENOMIC DNA]</scope>
    <source>
        <strain>Hd-rR</strain>
    </source>
</reference>
<keyword evidence="6" id="KW-0862">Zinc</keyword>
<dbReference type="Pfam" id="PF23561">
    <property type="entry name" value="zf-C2H2_15"/>
    <property type="match status" value="1"/>
</dbReference>
<dbReference type="Ensembl" id="ENSORLT00020007096.1">
    <property type="protein sequence ID" value="ENSORLP00020024387.1"/>
    <property type="gene ID" value="ENSORLG00020005906.1"/>
</dbReference>
<evidence type="ECO:0000256" key="11">
    <source>
        <dbReference type="PROSITE-ProRule" id="PRU00042"/>
    </source>
</evidence>
<evidence type="ECO:0000256" key="8">
    <source>
        <dbReference type="ARBA" id="ARBA00023125"/>
    </source>
</evidence>
<feature type="domain" description="C2H2-type" evidence="13">
    <location>
        <begin position="415"/>
        <end position="442"/>
    </location>
</feature>
<dbReference type="InterPro" id="IPR043359">
    <property type="entry name" value="GLI-like"/>
</dbReference>
<keyword evidence="10" id="KW-0539">Nucleus</keyword>
<dbReference type="GO" id="GO:0008270">
    <property type="term" value="F:zinc ion binding"/>
    <property type="evidence" value="ECO:0007669"/>
    <property type="project" value="UniProtKB-KW"/>
</dbReference>
<feature type="region of interest" description="Disordered" evidence="12">
    <location>
        <begin position="593"/>
        <end position="635"/>
    </location>
</feature>
<dbReference type="PANTHER" id="PTHR45718">
    <property type="entry name" value="TRANSCRIPTIONAL ACTIVATOR CUBITUS INTERRUPTUS"/>
    <property type="match status" value="1"/>
</dbReference>
<evidence type="ECO:0000256" key="4">
    <source>
        <dbReference type="ARBA" id="ARBA00022737"/>
    </source>
</evidence>
<dbReference type="PROSITE" id="PS00028">
    <property type="entry name" value="ZINC_FINGER_C2H2_1"/>
    <property type="match status" value="4"/>
</dbReference>
<organism evidence="14 15">
    <name type="scientific">Oryzias latipes</name>
    <name type="common">Japanese rice fish</name>
    <name type="synonym">Japanese killifish</name>
    <dbReference type="NCBI Taxonomy" id="8090"/>
    <lineage>
        <taxon>Eukaryota</taxon>
        <taxon>Metazoa</taxon>
        <taxon>Chordata</taxon>
        <taxon>Craniata</taxon>
        <taxon>Vertebrata</taxon>
        <taxon>Euteleostomi</taxon>
        <taxon>Actinopterygii</taxon>
        <taxon>Neopterygii</taxon>
        <taxon>Teleostei</taxon>
        <taxon>Neoteleostei</taxon>
        <taxon>Acanthomorphata</taxon>
        <taxon>Ovalentaria</taxon>
        <taxon>Atherinomorphae</taxon>
        <taxon>Beloniformes</taxon>
        <taxon>Adrianichthyidae</taxon>
        <taxon>Oryziinae</taxon>
        <taxon>Oryzias</taxon>
    </lineage>
</organism>
<keyword evidence="8" id="KW-0238">DNA-binding</keyword>
<feature type="domain" description="C2H2-type" evidence="13">
    <location>
        <begin position="504"/>
        <end position="534"/>
    </location>
</feature>